<reference evidence="2" key="1">
    <citation type="submission" date="2014-08" db="EMBL/GenBank/DDBJ databases">
        <authorList>
            <person name="Murali S."/>
            <person name="Richards S."/>
            <person name="Bandaranaike D."/>
            <person name="Bellair M."/>
            <person name="Blankenburg K."/>
            <person name="Chao H."/>
            <person name="Dinh H."/>
            <person name="Doddapaneni H."/>
            <person name="Dugan-Rocha S."/>
            <person name="Elkadiri S."/>
            <person name="Gnanaolivu R."/>
            <person name="Hughes D."/>
            <person name="Lee S."/>
            <person name="Li M."/>
            <person name="Ming W."/>
            <person name="Munidasa M."/>
            <person name="Muniz J."/>
            <person name="Nguyen L."/>
            <person name="Osuji N."/>
            <person name="Pu L.-L."/>
            <person name="Puazo M."/>
            <person name="Skinner E."/>
            <person name="Qu C."/>
            <person name="Quiroz J."/>
            <person name="Raj R."/>
            <person name="Weissenberger G."/>
            <person name="Xin Y."/>
            <person name="Zou X."/>
            <person name="Han Y."/>
            <person name="Worley K."/>
            <person name="Muzny D."/>
            <person name="Gibbs R."/>
        </authorList>
    </citation>
    <scope>NUCLEOTIDE SEQUENCE</scope>
    <source>
        <strain evidence="2">HAZT.00-mixed</strain>
        <tissue evidence="2">Whole organism</tissue>
    </source>
</reference>
<comment type="caution">
    <text evidence="2">The sequence shown here is derived from an EMBL/GenBank/DDBJ whole genome shotgun (WGS) entry which is preliminary data.</text>
</comment>
<dbReference type="AlphaFoldDB" id="A0A6A0H6F6"/>
<organism evidence="2">
    <name type="scientific">Hyalella azteca</name>
    <name type="common">Amphipod</name>
    <dbReference type="NCBI Taxonomy" id="294128"/>
    <lineage>
        <taxon>Eukaryota</taxon>
        <taxon>Metazoa</taxon>
        <taxon>Ecdysozoa</taxon>
        <taxon>Arthropoda</taxon>
        <taxon>Crustacea</taxon>
        <taxon>Multicrustacea</taxon>
        <taxon>Malacostraca</taxon>
        <taxon>Eumalacostraca</taxon>
        <taxon>Peracarida</taxon>
        <taxon>Amphipoda</taxon>
        <taxon>Senticaudata</taxon>
        <taxon>Talitrida</taxon>
        <taxon>Talitroidea</taxon>
        <taxon>Hyalellidae</taxon>
        <taxon>Hyalella</taxon>
    </lineage>
</organism>
<proteinExistence type="predicted"/>
<feature type="region of interest" description="Disordered" evidence="1">
    <location>
        <begin position="93"/>
        <end position="148"/>
    </location>
</feature>
<reference evidence="2" key="2">
    <citation type="journal article" date="2018" name="Environ. Sci. Technol.">
        <title>The Toxicogenome of Hyalella azteca: A Model for Sediment Ecotoxicology and Evolutionary Toxicology.</title>
        <authorList>
            <person name="Poynton H.C."/>
            <person name="Hasenbein S."/>
            <person name="Benoit J.B."/>
            <person name="Sepulveda M.S."/>
            <person name="Poelchau M.F."/>
            <person name="Hughes D.S.T."/>
            <person name="Murali S.C."/>
            <person name="Chen S."/>
            <person name="Glastad K.M."/>
            <person name="Goodisman M.A.D."/>
            <person name="Werren J.H."/>
            <person name="Vineis J.H."/>
            <person name="Bowen J.L."/>
            <person name="Friedrich M."/>
            <person name="Jones J."/>
            <person name="Robertson H.M."/>
            <person name="Feyereisen R."/>
            <person name="Mechler-Hickson A."/>
            <person name="Mathers N."/>
            <person name="Lee C.E."/>
            <person name="Colbourne J.K."/>
            <person name="Biales A."/>
            <person name="Johnston J.S."/>
            <person name="Wellborn G.A."/>
            <person name="Rosendale A.J."/>
            <person name="Cridge A.G."/>
            <person name="Munoz-Torres M.C."/>
            <person name="Bain P.A."/>
            <person name="Manny A.R."/>
            <person name="Major K.M."/>
            <person name="Lambert F.N."/>
            <person name="Vulpe C.D."/>
            <person name="Tuck P."/>
            <person name="Blalock B.J."/>
            <person name="Lin Y.Y."/>
            <person name="Smith M.E."/>
            <person name="Ochoa-Acuna H."/>
            <person name="Chen M.M."/>
            <person name="Childers C.P."/>
            <person name="Qu J."/>
            <person name="Dugan S."/>
            <person name="Lee S.L."/>
            <person name="Chao H."/>
            <person name="Dinh H."/>
            <person name="Han Y."/>
            <person name="Doddapaneni H."/>
            <person name="Worley K.C."/>
            <person name="Muzny D.M."/>
            <person name="Gibbs R.A."/>
            <person name="Richards S."/>
        </authorList>
    </citation>
    <scope>NUCLEOTIDE SEQUENCE</scope>
    <source>
        <strain evidence="2">HAZT.00-mixed</strain>
        <tissue evidence="2">Whole organism</tissue>
    </source>
</reference>
<accession>A0A6A0H6F6</accession>
<gene>
    <name evidence="2" type="ORF">HAZT_HAZT011768</name>
</gene>
<protein>
    <submittedName>
        <fullName evidence="2">Uncharacterized protein</fullName>
    </submittedName>
</protein>
<evidence type="ECO:0000313" key="2">
    <source>
        <dbReference type="EMBL" id="KAA0201326.1"/>
    </source>
</evidence>
<dbReference type="EMBL" id="JQDR03005628">
    <property type="protein sequence ID" value="KAA0201326.1"/>
    <property type="molecule type" value="Genomic_DNA"/>
</dbReference>
<dbReference type="Proteomes" id="UP000711488">
    <property type="component" value="Unassembled WGS sequence"/>
</dbReference>
<sequence length="148" mass="16492">MRPDNFLTKLEKIEKEYQLVKNNRQKGIHGPDREGVRLHGGTREGLRRAPSILKIEEAQAFLVVHRQPGRPGYMGGINAELAPAVNVGFYCHMDPGDSSSTSSSARAEEEEFHVQQKQGAVGISHSSRKRKSTEEAEECDYSRLGSFP</sequence>
<name>A0A6A0H6F6_HYAAZ</name>
<evidence type="ECO:0000256" key="1">
    <source>
        <dbReference type="SAM" id="MobiDB-lite"/>
    </source>
</evidence>
<reference evidence="2" key="3">
    <citation type="submission" date="2019-06" db="EMBL/GenBank/DDBJ databases">
        <authorList>
            <person name="Poynton C."/>
            <person name="Hasenbein S."/>
            <person name="Benoit J.B."/>
            <person name="Sepulveda M.S."/>
            <person name="Poelchau M.F."/>
            <person name="Murali S.C."/>
            <person name="Chen S."/>
            <person name="Glastad K.M."/>
            <person name="Werren J.H."/>
            <person name="Vineis J.H."/>
            <person name="Bowen J.L."/>
            <person name="Friedrich M."/>
            <person name="Jones J."/>
            <person name="Robertson H.M."/>
            <person name="Feyereisen R."/>
            <person name="Mechler-Hickson A."/>
            <person name="Mathers N."/>
            <person name="Lee C.E."/>
            <person name="Colbourne J.K."/>
            <person name="Biales A."/>
            <person name="Johnston J.S."/>
            <person name="Wellborn G.A."/>
            <person name="Rosendale A.J."/>
            <person name="Cridge A.G."/>
            <person name="Munoz-Torres M.C."/>
            <person name="Bain P.A."/>
            <person name="Manny A.R."/>
            <person name="Major K.M."/>
            <person name="Lambert F.N."/>
            <person name="Vulpe C.D."/>
            <person name="Tuck P."/>
            <person name="Blalock B.J."/>
            <person name="Lin Y.-Y."/>
            <person name="Smith M.E."/>
            <person name="Ochoa-Acuna H."/>
            <person name="Chen M.-J.M."/>
            <person name="Childers C.P."/>
            <person name="Qu J."/>
            <person name="Dugan S."/>
            <person name="Lee S.L."/>
            <person name="Chao H."/>
            <person name="Dinh H."/>
            <person name="Han Y."/>
            <person name="Doddapaneni H."/>
            <person name="Worley K.C."/>
            <person name="Muzny D.M."/>
            <person name="Gibbs R.A."/>
            <person name="Richards S."/>
        </authorList>
    </citation>
    <scope>NUCLEOTIDE SEQUENCE</scope>
    <source>
        <strain evidence="2">HAZT.00-mixed</strain>
        <tissue evidence="2">Whole organism</tissue>
    </source>
</reference>